<dbReference type="HOGENOM" id="CLU_161516_1_0_1"/>
<dbReference type="Proteomes" id="UP000054279">
    <property type="component" value="Unassembled WGS sequence"/>
</dbReference>
<protein>
    <submittedName>
        <fullName evidence="1">Uncharacterized protein</fullName>
    </submittedName>
</protein>
<sequence length="89" mass="10095">MKGDVHTMVIGGIIYYGQNHFTSRIIDIDGSVFYNDGIMNKKECIYEGQFINYSPDKLWTHGCSRASAVIYYSYQERNRLAVCSSSPLG</sequence>
<proteinExistence type="predicted"/>
<keyword evidence="2" id="KW-1185">Reference proteome</keyword>
<evidence type="ECO:0000313" key="2">
    <source>
        <dbReference type="Proteomes" id="UP000054279"/>
    </source>
</evidence>
<dbReference type="AlphaFoldDB" id="A0A0C9VEU1"/>
<reference evidence="1 2" key="1">
    <citation type="submission" date="2014-06" db="EMBL/GenBank/DDBJ databases">
        <title>Evolutionary Origins and Diversification of the Mycorrhizal Mutualists.</title>
        <authorList>
            <consortium name="DOE Joint Genome Institute"/>
            <consortium name="Mycorrhizal Genomics Consortium"/>
            <person name="Kohler A."/>
            <person name="Kuo A."/>
            <person name="Nagy L.G."/>
            <person name="Floudas D."/>
            <person name="Copeland A."/>
            <person name="Barry K.W."/>
            <person name="Cichocki N."/>
            <person name="Veneault-Fourrey C."/>
            <person name="LaButti K."/>
            <person name="Lindquist E.A."/>
            <person name="Lipzen A."/>
            <person name="Lundell T."/>
            <person name="Morin E."/>
            <person name="Murat C."/>
            <person name="Riley R."/>
            <person name="Ohm R."/>
            <person name="Sun H."/>
            <person name="Tunlid A."/>
            <person name="Henrissat B."/>
            <person name="Grigoriev I.V."/>
            <person name="Hibbett D.S."/>
            <person name="Martin F."/>
        </authorList>
    </citation>
    <scope>NUCLEOTIDE SEQUENCE [LARGE SCALE GENOMIC DNA]</scope>
    <source>
        <strain evidence="1 2">SS14</strain>
    </source>
</reference>
<organism evidence="1 2">
    <name type="scientific">Sphaerobolus stellatus (strain SS14)</name>
    <dbReference type="NCBI Taxonomy" id="990650"/>
    <lineage>
        <taxon>Eukaryota</taxon>
        <taxon>Fungi</taxon>
        <taxon>Dikarya</taxon>
        <taxon>Basidiomycota</taxon>
        <taxon>Agaricomycotina</taxon>
        <taxon>Agaricomycetes</taxon>
        <taxon>Phallomycetidae</taxon>
        <taxon>Geastrales</taxon>
        <taxon>Sphaerobolaceae</taxon>
        <taxon>Sphaerobolus</taxon>
    </lineage>
</organism>
<dbReference type="EMBL" id="KN837184">
    <property type="protein sequence ID" value="KIJ35911.1"/>
    <property type="molecule type" value="Genomic_DNA"/>
</dbReference>
<name>A0A0C9VEU1_SPHS4</name>
<evidence type="ECO:0000313" key="1">
    <source>
        <dbReference type="EMBL" id="KIJ35911.1"/>
    </source>
</evidence>
<gene>
    <name evidence="1" type="ORF">M422DRAFT_180142</name>
</gene>
<dbReference type="OrthoDB" id="2629491at2759"/>
<accession>A0A0C9VEU1</accession>